<dbReference type="GO" id="GO:0043813">
    <property type="term" value="F:phosphatidylinositol-3,5-bisphosphate 5-phosphatase activity"/>
    <property type="evidence" value="ECO:0000318"/>
    <property type="project" value="GO_Central"/>
</dbReference>
<comment type="subcellular location">
    <subcellularLocation>
        <location evidence="1">Endomembrane system</location>
    </subcellularLocation>
</comment>
<organism evidence="6 7">
    <name type="scientific">Helobdella robusta</name>
    <name type="common">Californian leech</name>
    <dbReference type="NCBI Taxonomy" id="6412"/>
    <lineage>
        <taxon>Eukaryota</taxon>
        <taxon>Metazoa</taxon>
        <taxon>Spiralia</taxon>
        <taxon>Lophotrochozoa</taxon>
        <taxon>Annelida</taxon>
        <taxon>Clitellata</taxon>
        <taxon>Hirudinea</taxon>
        <taxon>Rhynchobdellida</taxon>
        <taxon>Glossiphoniidae</taxon>
        <taxon>Helobdella</taxon>
    </lineage>
</organism>
<accession>T1G0U9</accession>
<dbReference type="eggNOG" id="KOG1888">
    <property type="taxonomic scope" value="Eukaryota"/>
</dbReference>
<dbReference type="Proteomes" id="UP000015101">
    <property type="component" value="Unassembled WGS sequence"/>
</dbReference>
<dbReference type="RefSeq" id="XP_009010838.1">
    <property type="nucleotide sequence ID" value="XM_009012590.1"/>
</dbReference>
<dbReference type="GO" id="GO:0046856">
    <property type="term" value="P:phosphatidylinositol dephosphorylation"/>
    <property type="evidence" value="ECO:0000318"/>
    <property type="project" value="GO_Central"/>
</dbReference>
<name>T1G0U9_HELRO</name>
<dbReference type="EnsemblMetazoa" id="HelroT72070">
    <property type="protein sequence ID" value="HelroP72070"/>
    <property type="gene ID" value="HelroG72070"/>
</dbReference>
<dbReference type="EMBL" id="AMQM01002645">
    <property type="status" value="NOT_ANNOTATED_CDS"/>
    <property type="molecule type" value="Genomic_DNA"/>
</dbReference>
<evidence type="ECO:0000256" key="3">
    <source>
        <dbReference type="ARBA" id="ARBA00023136"/>
    </source>
</evidence>
<dbReference type="CTD" id="20214697"/>
<reference evidence="6" key="3">
    <citation type="submission" date="2015-06" db="UniProtKB">
        <authorList>
            <consortium name="EnsemblMetazoa"/>
        </authorList>
    </citation>
    <scope>IDENTIFICATION</scope>
</reference>
<reference evidence="5 7" key="2">
    <citation type="journal article" date="2013" name="Nature">
        <title>Insights into bilaterian evolution from three spiralian genomes.</title>
        <authorList>
            <person name="Simakov O."/>
            <person name="Marletaz F."/>
            <person name="Cho S.J."/>
            <person name="Edsinger-Gonzales E."/>
            <person name="Havlak P."/>
            <person name="Hellsten U."/>
            <person name="Kuo D.H."/>
            <person name="Larsson T."/>
            <person name="Lv J."/>
            <person name="Arendt D."/>
            <person name="Savage R."/>
            <person name="Osoegawa K."/>
            <person name="de Jong P."/>
            <person name="Grimwood J."/>
            <person name="Chapman J.A."/>
            <person name="Shapiro H."/>
            <person name="Aerts A."/>
            <person name="Otillar R.P."/>
            <person name="Terry A.Y."/>
            <person name="Boore J.L."/>
            <person name="Grigoriev I.V."/>
            <person name="Lindberg D.R."/>
            <person name="Seaver E.C."/>
            <person name="Weisblat D.A."/>
            <person name="Putnam N.H."/>
            <person name="Rokhsar D.S."/>
        </authorList>
    </citation>
    <scope>NUCLEOTIDE SEQUENCE</scope>
</reference>
<dbReference type="HOGENOM" id="CLU_003016_4_1_1"/>
<dbReference type="InParanoid" id="T1G0U9"/>
<evidence type="ECO:0000256" key="1">
    <source>
        <dbReference type="ARBA" id="ARBA00004308"/>
    </source>
</evidence>
<reference evidence="7" key="1">
    <citation type="submission" date="2012-12" db="EMBL/GenBank/DDBJ databases">
        <authorList>
            <person name="Hellsten U."/>
            <person name="Grimwood J."/>
            <person name="Chapman J.A."/>
            <person name="Shapiro H."/>
            <person name="Aerts A."/>
            <person name="Otillar R.P."/>
            <person name="Terry A.Y."/>
            <person name="Boore J.L."/>
            <person name="Simakov O."/>
            <person name="Marletaz F."/>
            <person name="Cho S.-J."/>
            <person name="Edsinger-Gonzales E."/>
            <person name="Havlak P."/>
            <person name="Kuo D.-H."/>
            <person name="Larsson T."/>
            <person name="Lv J."/>
            <person name="Arendt D."/>
            <person name="Savage R."/>
            <person name="Osoegawa K."/>
            <person name="de Jong P."/>
            <person name="Lindberg D.R."/>
            <person name="Seaver E.C."/>
            <person name="Weisblat D.A."/>
            <person name="Putnam N.H."/>
            <person name="Grigoriev I.V."/>
            <person name="Rokhsar D.S."/>
        </authorList>
    </citation>
    <scope>NUCLEOTIDE SEQUENCE</scope>
</reference>
<feature type="domain" description="SAC" evidence="4">
    <location>
        <begin position="172"/>
        <end position="516"/>
    </location>
</feature>
<dbReference type="InterPro" id="IPR043573">
    <property type="entry name" value="Fig4-like"/>
</dbReference>
<evidence type="ECO:0000256" key="2">
    <source>
        <dbReference type="ARBA" id="ARBA00022801"/>
    </source>
</evidence>
<dbReference type="EMBL" id="AMQM01002646">
    <property type="status" value="NOT_ANNOTATED_CDS"/>
    <property type="molecule type" value="Genomic_DNA"/>
</dbReference>
<sequence length="727" mass="83785">MEKNKSTLQRCMVGLVQKIAVYETKSRFYLVGSNSNESKFKVIKIDRLEPKDLNIHDDHLEYTAQEVKDLLQMIDQGNRFTKVPQKGSNSVGLKKTHSAFGIVGFVRFLEGYYMILITKRRKVSEIGPHTIYKIEDTTMVYIPNVNYNSNNNNNYGYNKMTNPDENRYVKMFQNVDLSSNFYYSHSYDLSNTLQHNMTPNNNNSVSEEKTNDIPESSWFYDSSCVGVRWSPCWRFVWNEYLLKDAKNILHFDWLLYITHGFIGQSNINVYNKNIFLTLIARRSNKFAGTRYLKRGANMGGSVANEVETEQIIIDASYTNLDMIRFTSFVQTRGSIPLYWSQDNNKMVPKPPIILDQSDPFGSAAGQHFNQLLGRFGSPVIVLDLVKKKEKKKHESLLSDEFVVCIKYLNQFLPVEHRIKYIGYDMARVSKNCPLDVLASHEEAGRRQNGVVRTNCIDCLDRTNTAQYAIAKCALIKQLYSLGVIDNFSLDYDSDCMRMMEDLFEDQGDTLALQYGGSQLVHRIRGYRKLTAWTSSSRDIMQTLSRYYSNTFSDSEKQNAMNIFLGVFIPSSRSSPSQASGSKQIWELSSDYYIHNEAALDLGKLNRRSYCQWWDQRILDCLPYSYEDESKGILDEHLAVEYHERSSEQVNLLDDLYKPHEMTSFDDLFAMNMSHSLKDFMPKSSSDISPFCTRMYTSSGKKATGYVCCVMLYFSLLPTNHSTNQSTN</sequence>
<dbReference type="GO" id="GO:0012505">
    <property type="term" value="C:endomembrane system"/>
    <property type="evidence" value="ECO:0007669"/>
    <property type="project" value="UniProtKB-SubCell"/>
</dbReference>
<dbReference type="GeneID" id="20214697"/>
<proteinExistence type="predicted"/>
<dbReference type="InterPro" id="IPR002013">
    <property type="entry name" value="SAC_dom"/>
</dbReference>
<evidence type="ECO:0000313" key="5">
    <source>
        <dbReference type="EMBL" id="ESO10569.1"/>
    </source>
</evidence>
<dbReference type="STRING" id="6412.T1G0U9"/>
<dbReference type="OrthoDB" id="405996at2759"/>
<dbReference type="PANTHER" id="PTHR45738:SF5">
    <property type="entry name" value="POLYPHOSPHOINOSITIDE PHOSPHATASE"/>
    <property type="match status" value="1"/>
</dbReference>
<dbReference type="KEGG" id="hro:HELRODRAFT_72070"/>
<keyword evidence="3" id="KW-0472">Membrane</keyword>
<evidence type="ECO:0000313" key="6">
    <source>
        <dbReference type="EnsemblMetazoa" id="HelroP72070"/>
    </source>
</evidence>
<dbReference type="OMA" id="KRKCCAH"/>
<dbReference type="PANTHER" id="PTHR45738">
    <property type="entry name" value="POLYPHOSPHOINOSITIDE PHOSPHATASE"/>
    <property type="match status" value="1"/>
</dbReference>
<dbReference type="Pfam" id="PF02383">
    <property type="entry name" value="Syja_N"/>
    <property type="match status" value="1"/>
</dbReference>
<dbReference type="FunCoup" id="T1G0U9">
    <property type="interactions" value="1106"/>
</dbReference>
<protein>
    <recommendedName>
        <fullName evidence="4">SAC domain-containing protein</fullName>
    </recommendedName>
</protein>
<keyword evidence="7" id="KW-1185">Reference proteome</keyword>
<dbReference type="EMBL" id="KB095858">
    <property type="protein sequence ID" value="ESO10569.1"/>
    <property type="molecule type" value="Genomic_DNA"/>
</dbReference>
<gene>
    <name evidence="6" type="primary">20214697</name>
    <name evidence="5" type="ORF">HELRODRAFT_72070</name>
</gene>
<keyword evidence="2" id="KW-0378">Hydrolase</keyword>
<evidence type="ECO:0000259" key="4">
    <source>
        <dbReference type="PROSITE" id="PS50275"/>
    </source>
</evidence>
<evidence type="ECO:0000313" key="7">
    <source>
        <dbReference type="Proteomes" id="UP000015101"/>
    </source>
</evidence>
<dbReference type="PROSITE" id="PS50275">
    <property type="entry name" value="SAC"/>
    <property type="match status" value="1"/>
</dbReference>
<dbReference type="AlphaFoldDB" id="T1G0U9"/>